<gene>
    <name evidence="2" type="ORF">ACFQ07_27990</name>
</gene>
<keyword evidence="1" id="KW-0472">Membrane</keyword>
<reference evidence="3" key="1">
    <citation type="journal article" date="2019" name="Int. J. Syst. Evol. Microbiol.">
        <title>The Global Catalogue of Microorganisms (GCM) 10K type strain sequencing project: providing services to taxonomists for standard genome sequencing and annotation.</title>
        <authorList>
            <consortium name="The Broad Institute Genomics Platform"/>
            <consortium name="The Broad Institute Genome Sequencing Center for Infectious Disease"/>
            <person name="Wu L."/>
            <person name="Ma J."/>
        </authorList>
    </citation>
    <scope>NUCLEOTIDE SEQUENCE [LARGE SCALE GENOMIC DNA]</scope>
    <source>
        <strain evidence="3">JCM 31696</strain>
    </source>
</reference>
<keyword evidence="1" id="KW-0812">Transmembrane</keyword>
<feature type="transmembrane region" description="Helical" evidence="1">
    <location>
        <begin position="49"/>
        <end position="73"/>
    </location>
</feature>
<proteinExistence type="predicted"/>
<evidence type="ECO:0000256" key="1">
    <source>
        <dbReference type="SAM" id="Phobius"/>
    </source>
</evidence>
<keyword evidence="3" id="KW-1185">Reference proteome</keyword>
<keyword evidence="1" id="KW-1133">Transmembrane helix</keyword>
<dbReference type="EMBL" id="JBHTIR010003962">
    <property type="protein sequence ID" value="MFD0856112.1"/>
    <property type="molecule type" value="Genomic_DNA"/>
</dbReference>
<organism evidence="2 3">
    <name type="scientific">Actinomadura adrarensis</name>
    <dbReference type="NCBI Taxonomy" id="1819600"/>
    <lineage>
        <taxon>Bacteria</taxon>
        <taxon>Bacillati</taxon>
        <taxon>Actinomycetota</taxon>
        <taxon>Actinomycetes</taxon>
        <taxon>Streptosporangiales</taxon>
        <taxon>Thermomonosporaceae</taxon>
        <taxon>Actinomadura</taxon>
    </lineage>
</organism>
<name>A0ABW3CR83_9ACTN</name>
<evidence type="ECO:0000313" key="2">
    <source>
        <dbReference type="EMBL" id="MFD0856112.1"/>
    </source>
</evidence>
<protein>
    <submittedName>
        <fullName evidence="2">Uncharacterized protein</fullName>
    </submittedName>
</protein>
<evidence type="ECO:0000313" key="3">
    <source>
        <dbReference type="Proteomes" id="UP001597083"/>
    </source>
</evidence>
<comment type="caution">
    <text evidence="2">The sequence shown here is derived from an EMBL/GenBank/DDBJ whole genome shotgun (WGS) entry which is preliminary data.</text>
</comment>
<feature type="non-terminal residue" evidence="2">
    <location>
        <position position="1"/>
    </location>
</feature>
<accession>A0ABW3CR83</accession>
<dbReference type="Proteomes" id="UP001597083">
    <property type="component" value="Unassembled WGS sequence"/>
</dbReference>
<sequence>VAVPAAAGAALLTFLWTLLGAITQVMGVTIRGDDIPASFPSEAGGWEAAWFYLCYTPLVLWGPLLAVLTVAYWKRRRPAPPDC</sequence>